<sequence length="261" mass="29361">MLSDLFLSRSRTQLYGYDKVRVPFHAIRAAQLVSSIIVGSIMSFFIYHLQHDHWPTPWTFKVLMSVSWITIAILAATIALHLLSGLNPRLNLILNSTIFVIWTTGFGMLSWWMWGTLTHYCDVGHWNDGTGIMVCKIYKALFTFALLGLVSTLLAVVLDIHISRMNGLRGQHFRLNLRGDRKTNDTIPMNGPYTDVNSQANSHEDLTHSHESLPHIATGEGFEIPSLGSQKTRAGYTIPESQFDYETGYHGGHAERVFGAN</sequence>
<feature type="transmembrane region" description="Helical" evidence="1">
    <location>
        <begin position="62"/>
        <end position="83"/>
    </location>
</feature>
<proteinExistence type="predicted"/>
<evidence type="ECO:0000256" key="1">
    <source>
        <dbReference type="SAM" id="Phobius"/>
    </source>
</evidence>
<dbReference type="AlphaFoldDB" id="A0A074WMX1"/>
<dbReference type="OrthoDB" id="5344006at2759"/>
<feature type="transmembrane region" description="Helical" evidence="1">
    <location>
        <begin position="29"/>
        <end position="50"/>
    </location>
</feature>
<organism evidence="2 3">
    <name type="scientific">Aureobasidium namibiae CBS 147.97</name>
    <dbReference type="NCBI Taxonomy" id="1043004"/>
    <lineage>
        <taxon>Eukaryota</taxon>
        <taxon>Fungi</taxon>
        <taxon>Dikarya</taxon>
        <taxon>Ascomycota</taxon>
        <taxon>Pezizomycotina</taxon>
        <taxon>Dothideomycetes</taxon>
        <taxon>Dothideomycetidae</taxon>
        <taxon>Dothideales</taxon>
        <taxon>Saccotheciaceae</taxon>
        <taxon>Aureobasidium</taxon>
    </lineage>
</organism>
<reference evidence="2 3" key="1">
    <citation type="journal article" date="2014" name="BMC Genomics">
        <title>Genome sequencing of four Aureobasidium pullulans varieties: biotechnological potential, stress tolerance, and description of new species.</title>
        <authorList>
            <person name="Gostin Ar C."/>
            <person name="Ohm R.A."/>
            <person name="Kogej T."/>
            <person name="Sonjak S."/>
            <person name="Turk M."/>
            <person name="Zajc J."/>
            <person name="Zalar P."/>
            <person name="Grube M."/>
            <person name="Sun H."/>
            <person name="Han J."/>
            <person name="Sharma A."/>
            <person name="Chiniquy J."/>
            <person name="Ngan C.Y."/>
            <person name="Lipzen A."/>
            <person name="Barry K."/>
            <person name="Grigoriev I.V."/>
            <person name="Gunde-Cimerman N."/>
        </authorList>
    </citation>
    <scope>NUCLEOTIDE SEQUENCE [LARGE SCALE GENOMIC DNA]</scope>
    <source>
        <strain evidence="2 3">CBS 147.97</strain>
    </source>
</reference>
<keyword evidence="1" id="KW-0472">Membrane</keyword>
<dbReference type="EMBL" id="KL584707">
    <property type="protein sequence ID" value="KEQ74450.1"/>
    <property type="molecule type" value="Genomic_DNA"/>
</dbReference>
<evidence type="ECO:0000313" key="2">
    <source>
        <dbReference type="EMBL" id="KEQ74450.1"/>
    </source>
</evidence>
<accession>A0A074WMX1</accession>
<gene>
    <name evidence="2" type="ORF">M436DRAFT_44415</name>
</gene>
<evidence type="ECO:0008006" key="4">
    <source>
        <dbReference type="Google" id="ProtNLM"/>
    </source>
</evidence>
<feature type="transmembrane region" description="Helical" evidence="1">
    <location>
        <begin position="137"/>
        <end position="160"/>
    </location>
</feature>
<dbReference type="GeneID" id="25410137"/>
<name>A0A074WMX1_9PEZI</name>
<dbReference type="RefSeq" id="XP_013428587.1">
    <property type="nucleotide sequence ID" value="XM_013573133.1"/>
</dbReference>
<protein>
    <recommendedName>
        <fullName evidence="4">MARVEL domain-containing protein</fullName>
    </recommendedName>
</protein>
<keyword evidence="1" id="KW-1133">Transmembrane helix</keyword>
<feature type="transmembrane region" description="Helical" evidence="1">
    <location>
        <begin position="90"/>
        <end position="114"/>
    </location>
</feature>
<keyword evidence="1" id="KW-0812">Transmembrane</keyword>
<evidence type="ECO:0000313" key="3">
    <source>
        <dbReference type="Proteomes" id="UP000027730"/>
    </source>
</evidence>
<dbReference type="HOGENOM" id="CLU_082475_1_0_1"/>
<dbReference type="Proteomes" id="UP000027730">
    <property type="component" value="Unassembled WGS sequence"/>
</dbReference>
<keyword evidence="3" id="KW-1185">Reference proteome</keyword>